<sequence length="149" mass="15666">MDIINLMLLALLAMGILGNNPSVSIAVTVLLMLRLLHFDKAFPFLEQHGLQIGIIVLTIGVLSPLASGKISPQTILSIFTNWQSIVAVMIGIFVAYLGGKGVGLMTASPLVVTGILLGTIIGVTFFRGVPVGPLIAAGMLAFVLQFLPK</sequence>
<keyword evidence="2 5" id="KW-0812">Transmembrane</keyword>
<name>A0ABY4WU06_9BACL</name>
<dbReference type="InterPro" id="IPR007382">
    <property type="entry name" value="UPF0756_TM"/>
</dbReference>
<evidence type="ECO:0000256" key="5">
    <source>
        <dbReference type="HAMAP-Rule" id="MF_01874"/>
    </source>
</evidence>
<keyword evidence="1 5" id="KW-1003">Cell membrane</keyword>
<dbReference type="RefSeq" id="WP_251875415.1">
    <property type="nucleotide sequence ID" value="NZ_CP098755.1"/>
</dbReference>
<reference evidence="6" key="1">
    <citation type="submission" date="2022-06" db="EMBL/GenBank/DDBJ databases">
        <title>Genome sequencing of Brevibacillus sp. BB3-R1.</title>
        <authorList>
            <person name="Heo J."/>
            <person name="Lee D."/>
            <person name="Won M."/>
            <person name="Han B.-H."/>
            <person name="Hong S.-B."/>
            <person name="Kwon S.-W."/>
        </authorList>
    </citation>
    <scope>NUCLEOTIDE SEQUENCE</scope>
    <source>
        <strain evidence="6">BB3-R1</strain>
    </source>
</reference>
<evidence type="ECO:0000256" key="1">
    <source>
        <dbReference type="ARBA" id="ARBA00022475"/>
    </source>
</evidence>
<dbReference type="HAMAP" id="MF_01874">
    <property type="entry name" value="UPF0756"/>
    <property type="match status" value="1"/>
</dbReference>
<dbReference type="EMBL" id="CP098755">
    <property type="protein sequence ID" value="USG68081.1"/>
    <property type="molecule type" value="Genomic_DNA"/>
</dbReference>
<evidence type="ECO:0000256" key="4">
    <source>
        <dbReference type="ARBA" id="ARBA00023136"/>
    </source>
</evidence>
<protein>
    <recommendedName>
        <fullName evidence="5">UPF0756 membrane protein NDK47_12690</fullName>
    </recommendedName>
</protein>
<dbReference type="Proteomes" id="UP001056500">
    <property type="component" value="Chromosome"/>
</dbReference>
<comment type="similarity">
    <text evidence="5">Belongs to the UPF0756 family.</text>
</comment>
<evidence type="ECO:0000256" key="2">
    <source>
        <dbReference type="ARBA" id="ARBA00022692"/>
    </source>
</evidence>
<keyword evidence="4 5" id="KW-0472">Membrane</keyword>
<gene>
    <name evidence="6" type="ORF">NDK47_12690</name>
</gene>
<organism evidence="6 7">
    <name type="scientific">Brevibacillus ruminantium</name>
    <dbReference type="NCBI Taxonomy" id="2950604"/>
    <lineage>
        <taxon>Bacteria</taxon>
        <taxon>Bacillati</taxon>
        <taxon>Bacillota</taxon>
        <taxon>Bacilli</taxon>
        <taxon>Bacillales</taxon>
        <taxon>Paenibacillaceae</taxon>
        <taxon>Brevibacillus</taxon>
    </lineage>
</organism>
<proteinExistence type="inferred from homology"/>
<dbReference type="Pfam" id="PF04284">
    <property type="entry name" value="DUF441"/>
    <property type="match status" value="1"/>
</dbReference>
<comment type="subcellular location">
    <subcellularLocation>
        <location evidence="5">Cell membrane</location>
        <topology evidence="5">Multi-pass membrane protein</topology>
    </subcellularLocation>
</comment>
<feature type="transmembrane region" description="Helical" evidence="5">
    <location>
        <begin position="79"/>
        <end position="98"/>
    </location>
</feature>
<accession>A0ABY4WU06</accession>
<feature type="transmembrane region" description="Helical" evidence="5">
    <location>
        <begin position="131"/>
        <end position="148"/>
    </location>
</feature>
<evidence type="ECO:0000313" key="6">
    <source>
        <dbReference type="EMBL" id="USG68081.1"/>
    </source>
</evidence>
<keyword evidence="7" id="KW-1185">Reference proteome</keyword>
<feature type="transmembrane region" description="Helical" evidence="5">
    <location>
        <begin position="104"/>
        <end position="126"/>
    </location>
</feature>
<dbReference type="PANTHER" id="PTHR38452">
    <property type="entry name" value="UPF0756 MEMBRANE PROTEIN YEAL"/>
    <property type="match status" value="1"/>
</dbReference>
<dbReference type="PANTHER" id="PTHR38452:SF1">
    <property type="entry name" value="UPF0756 MEMBRANE PROTEIN YEAL"/>
    <property type="match status" value="1"/>
</dbReference>
<evidence type="ECO:0000256" key="3">
    <source>
        <dbReference type="ARBA" id="ARBA00022989"/>
    </source>
</evidence>
<evidence type="ECO:0000313" key="7">
    <source>
        <dbReference type="Proteomes" id="UP001056500"/>
    </source>
</evidence>
<keyword evidence="3 5" id="KW-1133">Transmembrane helix</keyword>
<feature type="transmembrane region" description="Helical" evidence="5">
    <location>
        <begin position="50"/>
        <end position="67"/>
    </location>
</feature>